<dbReference type="EMBL" id="LT629690">
    <property type="protein sequence ID" value="SDE97884.1"/>
    <property type="molecule type" value="Genomic_DNA"/>
</dbReference>
<organism evidence="3 4">
    <name type="scientific">Terriglobus roseus</name>
    <dbReference type="NCBI Taxonomy" id="392734"/>
    <lineage>
        <taxon>Bacteria</taxon>
        <taxon>Pseudomonadati</taxon>
        <taxon>Acidobacteriota</taxon>
        <taxon>Terriglobia</taxon>
        <taxon>Terriglobales</taxon>
        <taxon>Acidobacteriaceae</taxon>
        <taxon>Terriglobus</taxon>
    </lineage>
</organism>
<feature type="domain" description="Antitoxin Xre-like helix-turn-helix" evidence="2">
    <location>
        <begin position="29"/>
        <end position="89"/>
    </location>
</feature>
<evidence type="ECO:0000259" key="2">
    <source>
        <dbReference type="Pfam" id="PF20432"/>
    </source>
</evidence>
<accession>A0A1G7HC68</accession>
<sequence length="148" mass="16470">MATAASLVLPRIAGYDFESGADLSNTAERAELSSAAIKAFLNLRKKWGLNEEDSRSLLGGLASSTFHAWKTNPKRTLDQDTLTRISLLIGIYKALNIYFGKPWADRWITLANRGPVFVGRTPLAYMIQRGQPGMIEVRRMLDAWRGGQ</sequence>
<dbReference type="InterPro" id="IPR046847">
    <property type="entry name" value="Xre-like_HTH"/>
</dbReference>
<dbReference type="OrthoDB" id="117888at2"/>
<proteinExistence type="predicted"/>
<evidence type="ECO:0000259" key="1">
    <source>
        <dbReference type="Pfam" id="PF09722"/>
    </source>
</evidence>
<protein>
    <submittedName>
        <fullName evidence="3">Uncharacterized protein</fullName>
    </submittedName>
</protein>
<dbReference type="Pfam" id="PF20432">
    <property type="entry name" value="Xre-like-HTH"/>
    <property type="match status" value="1"/>
</dbReference>
<keyword evidence="4" id="KW-1185">Reference proteome</keyword>
<evidence type="ECO:0000313" key="4">
    <source>
        <dbReference type="Proteomes" id="UP000182427"/>
    </source>
</evidence>
<dbReference type="GO" id="GO:0003677">
    <property type="term" value="F:DNA binding"/>
    <property type="evidence" value="ECO:0007669"/>
    <property type="project" value="InterPro"/>
</dbReference>
<dbReference type="Proteomes" id="UP000182427">
    <property type="component" value="Chromosome I"/>
</dbReference>
<dbReference type="RefSeq" id="WP_083344188.1">
    <property type="nucleotide sequence ID" value="NZ_LT629690.1"/>
</dbReference>
<name>A0A1G7HC68_9BACT</name>
<gene>
    <name evidence="3" type="ORF">SAMN05444167_1007</name>
</gene>
<evidence type="ECO:0000313" key="3">
    <source>
        <dbReference type="EMBL" id="SDE97884.1"/>
    </source>
</evidence>
<dbReference type="AlphaFoldDB" id="A0A1G7HC68"/>
<feature type="domain" description="Antitoxin Xre/MbcA/ParS-like toxin-binding" evidence="1">
    <location>
        <begin position="94"/>
        <end position="147"/>
    </location>
</feature>
<dbReference type="Pfam" id="PF09722">
    <property type="entry name" value="Xre_MbcA_ParS_C"/>
    <property type="match status" value="1"/>
</dbReference>
<dbReference type="InterPro" id="IPR024467">
    <property type="entry name" value="Xre/MbcA/ParS-like_toxin-bd"/>
</dbReference>
<reference evidence="3 4" key="1">
    <citation type="submission" date="2016-10" db="EMBL/GenBank/DDBJ databases">
        <authorList>
            <person name="de Groot N.N."/>
        </authorList>
    </citation>
    <scope>NUCLEOTIDE SEQUENCE [LARGE SCALE GENOMIC DNA]</scope>
    <source>
        <strain evidence="3 4">GAS232</strain>
    </source>
</reference>